<accession>A0A2S6IDH1</accession>
<dbReference type="SUPFAM" id="SSF53335">
    <property type="entry name" value="S-adenosyl-L-methionine-dependent methyltransferases"/>
    <property type="match status" value="1"/>
</dbReference>
<dbReference type="InterPro" id="IPR029063">
    <property type="entry name" value="SAM-dependent_MTases_sf"/>
</dbReference>
<dbReference type="RefSeq" id="WP_158257306.1">
    <property type="nucleotide sequence ID" value="NZ_PTJD01000015.1"/>
</dbReference>
<sequence>MADEERSRRSRWLAETGGARGAEYAARIEAHEAGGGGHGEADFVHALLPGPSRIVDAGCGEGRVARALRRLGHRVVGVDSDASMIAEARRREPGAVWVESDLLEVTGERLRDALGGEVDAVVAAGNVLVYVAPGTEGDVVARCAGWLRPGGLLVAGFAADRHLTPGDYAATCAAAALEPVAEHGGWDGEPPSPRRPDGRAPYTVQVHRRPAAGTAHPA</sequence>
<name>A0A2S6IDH1_9ACTN</name>
<dbReference type="AlphaFoldDB" id="A0A2S6IDH1"/>
<dbReference type="GO" id="GO:0008168">
    <property type="term" value="F:methyltransferase activity"/>
    <property type="evidence" value="ECO:0007669"/>
    <property type="project" value="UniProtKB-KW"/>
</dbReference>
<evidence type="ECO:0000256" key="4">
    <source>
        <dbReference type="SAM" id="MobiDB-lite"/>
    </source>
</evidence>
<reference evidence="6 7" key="1">
    <citation type="submission" date="2018-02" db="EMBL/GenBank/DDBJ databases">
        <title>Genomic Encyclopedia of Archaeal and Bacterial Type Strains, Phase II (KMG-II): from individual species to whole genera.</title>
        <authorList>
            <person name="Goeker M."/>
        </authorList>
    </citation>
    <scope>NUCLEOTIDE SEQUENCE [LARGE SCALE GENOMIC DNA]</scope>
    <source>
        <strain evidence="6 7">DSM 22857</strain>
    </source>
</reference>
<dbReference type="CDD" id="cd02440">
    <property type="entry name" value="AdoMet_MTases"/>
    <property type="match status" value="1"/>
</dbReference>
<feature type="compositionally biased region" description="Basic and acidic residues" evidence="4">
    <location>
        <begin position="183"/>
        <end position="198"/>
    </location>
</feature>
<evidence type="ECO:0000256" key="1">
    <source>
        <dbReference type="ARBA" id="ARBA00022603"/>
    </source>
</evidence>
<protein>
    <submittedName>
        <fullName evidence="6">Methyltransferase family protein</fullName>
    </submittedName>
</protein>
<keyword evidence="3" id="KW-0949">S-adenosyl-L-methionine</keyword>
<feature type="domain" description="Methyltransferase" evidence="5">
    <location>
        <begin position="54"/>
        <end position="151"/>
    </location>
</feature>
<dbReference type="GO" id="GO:0032259">
    <property type="term" value="P:methylation"/>
    <property type="evidence" value="ECO:0007669"/>
    <property type="project" value="UniProtKB-KW"/>
</dbReference>
<keyword evidence="1 6" id="KW-0489">Methyltransferase</keyword>
<dbReference type="EMBL" id="PTJD01000015">
    <property type="protein sequence ID" value="PPK92265.1"/>
    <property type="molecule type" value="Genomic_DNA"/>
</dbReference>
<dbReference type="Pfam" id="PF13649">
    <property type="entry name" value="Methyltransf_25"/>
    <property type="match status" value="1"/>
</dbReference>
<dbReference type="PANTHER" id="PTHR43464:SF19">
    <property type="entry name" value="UBIQUINONE BIOSYNTHESIS O-METHYLTRANSFERASE, MITOCHONDRIAL"/>
    <property type="match status" value="1"/>
</dbReference>
<dbReference type="InterPro" id="IPR041698">
    <property type="entry name" value="Methyltransf_25"/>
</dbReference>
<evidence type="ECO:0000256" key="3">
    <source>
        <dbReference type="ARBA" id="ARBA00022691"/>
    </source>
</evidence>
<dbReference type="Gene3D" id="3.40.50.150">
    <property type="entry name" value="Vaccinia Virus protein VP39"/>
    <property type="match status" value="1"/>
</dbReference>
<keyword evidence="2 6" id="KW-0808">Transferase</keyword>
<gene>
    <name evidence="6" type="ORF">CLV92_11511</name>
</gene>
<dbReference type="Proteomes" id="UP000239485">
    <property type="component" value="Unassembled WGS sequence"/>
</dbReference>
<dbReference type="OrthoDB" id="7062303at2"/>
<evidence type="ECO:0000256" key="2">
    <source>
        <dbReference type="ARBA" id="ARBA00022679"/>
    </source>
</evidence>
<keyword evidence="7" id="KW-1185">Reference proteome</keyword>
<evidence type="ECO:0000313" key="7">
    <source>
        <dbReference type="Proteomes" id="UP000239485"/>
    </source>
</evidence>
<feature type="region of interest" description="Disordered" evidence="4">
    <location>
        <begin position="183"/>
        <end position="218"/>
    </location>
</feature>
<proteinExistence type="predicted"/>
<comment type="caution">
    <text evidence="6">The sequence shown here is derived from an EMBL/GenBank/DDBJ whole genome shotgun (WGS) entry which is preliminary data.</text>
</comment>
<dbReference type="PANTHER" id="PTHR43464">
    <property type="entry name" value="METHYLTRANSFERASE"/>
    <property type="match status" value="1"/>
</dbReference>
<organism evidence="6 7">
    <name type="scientific">Kineococcus xinjiangensis</name>
    <dbReference type="NCBI Taxonomy" id="512762"/>
    <lineage>
        <taxon>Bacteria</taxon>
        <taxon>Bacillati</taxon>
        <taxon>Actinomycetota</taxon>
        <taxon>Actinomycetes</taxon>
        <taxon>Kineosporiales</taxon>
        <taxon>Kineosporiaceae</taxon>
        <taxon>Kineococcus</taxon>
    </lineage>
</organism>
<evidence type="ECO:0000313" key="6">
    <source>
        <dbReference type="EMBL" id="PPK92265.1"/>
    </source>
</evidence>
<evidence type="ECO:0000259" key="5">
    <source>
        <dbReference type="Pfam" id="PF13649"/>
    </source>
</evidence>